<evidence type="ECO:0000313" key="2">
    <source>
        <dbReference type="Proteomes" id="UP001190926"/>
    </source>
</evidence>
<dbReference type="PANTHER" id="PTHR35317:SF23">
    <property type="entry name" value="OS04G0629600 PROTEIN"/>
    <property type="match status" value="1"/>
</dbReference>
<comment type="caution">
    <text evidence="1">The sequence shown here is derived from an EMBL/GenBank/DDBJ whole genome shotgun (WGS) entry which is preliminary data.</text>
</comment>
<sequence length="214" mass="25102">MKFDVPELNRDNYKIWRERILLYLGWMDIDYAIRKDEPPAITENSIPDEVDIYEKWKRSNHLCVMFIKSKISVGIRGSVEQHDNVRKLLKAIDDQFLSSDKALVSTLIMQFSFLKLTGIRGVREHIMRMRDIAAQLKVLEVEMSDAFLIHFILCTIPPQYAPFKISYNTHKDKWSINELMTMCVQEEGRLAMEEGEKVNLATTITSQKFHDLFK</sequence>
<dbReference type="Proteomes" id="UP001190926">
    <property type="component" value="Unassembled WGS sequence"/>
</dbReference>
<protein>
    <submittedName>
        <fullName evidence="1">Uncharacterized protein</fullName>
    </submittedName>
</protein>
<dbReference type="EMBL" id="SDAM02001607">
    <property type="protein sequence ID" value="KAH6822123.1"/>
    <property type="molecule type" value="Genomic_DNA"/>
</dbReference>
<dbReference type="Pfam" id="PF14223">
    <property type="entry name" value="Retrotran_gag_2"/>
    <property type="match status" value="1"/>
</dbReference>
<dbReference type="AlphaFoldDB" id="A0AAD4IVX7"/>
<keyword evidence="2" id="KW-1185">Reference proteome</keyword>
<accession>A0AAD4IVX7</accession>
<reference evidence="1 2" key="1">
    <citation type="journal article" date="2021" name="Nat. Commun.">
        <title>Incipient diploidization of the medicinal plant Perilla within 10,000 years.</title>
        <authorList>
            <person name="Zhang Y."/>
            <person name="Shen Q."/>
            <person name="Leng L."/>
            <person name="Zhang D."/>
            <person name="Chen S."/>
            <person name="Shi Y."/>
            <person name="Ning Z."/>
            <person name="Chen S."/>
        </authorList>
    </citation>
    <scope>NUCLEOTIDE SEQUENCE [LARGE SCALE GENOMIC DNA]</scope>
    <source>
        <strain evidence="2">cv. PC099</strain>
    </source>
</reference>
<evidence type="ECO:0000313" key="1">
    <source>
        <dbReference type="EMBL" id="KAH6822123.1"/>
    </source>
</evidence>
<proteinExistence type="predicted"/>
<dbReference type="PANTHER" id="PTHR35317">
    <property type="entry name" value="OS04G0629600 PROTEIN"/>
    <property type="match status" value="1"/>
</dbReference>
<name>A0AAD4IVX7_PERFH</name>
<organism evidence="1 2">
    <name type="scientific">Perilla frutescens var. hirtella</name>
    <name type="common">Perilla citriodora</name>
    <name type="synonym">Perilla setoyensis</name>
    <dbReference type="NCBI Taxonomy" id="608512"/>
    <lineage>
        <taxon>Eukaryota</taxon>
        <taxon>Viridiplantae</taxon>
        <taxon>Streptophyta</taxon>
        <taxon>Embryophyta</taxon>
        <taxon>Tracheophyta</taxon>
        <taxon>Spermatophyta</taxon>
        <taxon>Magnoliopsida</taxon>
        <taxon>eudicotyledons</taxon>
        <taxon>Gunneridae</taxon>
        <taxon>Pentapetalae</taxon>
        <taxon>asterids</taxon>
        <taxon>lamiids</taxon>
        <taxon>Lamiales</taxon>
        <taxon>Lamiaceae</taxon>
        <taxon>Nepetoideae</taxon>
        <taxon>Elsholtzieae</taxon>
        <taxon>Perilla</taxon>
    </lineage>
</organism>
<gene>
    <name evidence="1" type="ORF">C2S53_014061</name>
</gene>